<dbReference type="InterPro" id="IPR038695">
    <property type="entry name" value="Saro_0823-like_sf"/>
</dbReference>
<dbReference type="PANTHER" id="PTHR37953">
    <property type="entry name" value="UPF0127 PROTEIN MJ1496"/>
    <property type="match status" value="1"/>
</dbReference>
<dbReference type="PANTHER" id="PTHR37953:SF1">
    <property type="entry name" value="UPF0127 PROTEIN MJ1496"/>
    <property type="match status" value="1"/>
</dbReference>
<dbReference type="Pfam" id="PF02643">
    <property type="entry name" value="DUF192"/>
    <property type="match status" value="1"/>
</dbReference>
<dbReference type="InterPro" id="IPR003795">
    <property type="entry name" value="DUF192"/>
</dbReference>
<keyword evidence="4" id="KW-1185">Reference proteome</keyword>
<evidence type="ECO:0000313" key="2">
    <source>
        <dbReference type="EMBL" id="WJW68026.1"/>
    </source>
</evidence>
<evidence type="ECO:0000313" key="1">
    <source>
        <dbReference type="EMBL" id="NWJ48085.1"/>
    </source>
</evidence>
<accession>A0A8T7M7G7</accession>
<evidence type="ECO:0000313" key="3">
    <source>
        <dbReference type="Proteomes" id="UP000521676"/>
    </source>
</evidence>
<dbReference type="RefSeq" id="WP_341469930.1">
    <property type="nucleotide sequence ID" value="NZ_CP128400.1"/>
</dbReference>
<protein>
    <submittedName>
        <fullName evidence="1">DUF192 domain-containing protein</fullName>
    </submittedName>
</protein>
<dbReference type="EMBL" id="CP128400">
    <property type="protein sequence ID" value="WJW68026.1"/>
    <property type="molecule type" value="Genomic_DNA"/>
</dbReference>
<reference evidence="1 3" key="1">
    <citation type="submission" date="2020-06" db="EMBL/GenBank/DDBJ databases">
        <title>Anoxygenic phototrophic Chloroflexota member uses a Type I reaction center.</title>
        <authorList>
            <person name="Tsuji J.M."/>
            <person name="Shaw N.A."/>
            <person name="Nagashima S."/>
            <person name="Venkiteswaran J."/>
            <person name="Schiff S.L."/>
            <person name="Hanada S."/>
            <person name="Tank M."/>
            <person name="Neufeld J.D."/>
        </authorList>
    </citation>
    <scope>NUCLEOTIDE SEQUENCE [LARGE SCALE GENOMIC DNA]</scope>
    <source>
        <strain evidence="1">L227-S17</strain>
    </source>
</reference>
<gene>
    <name evidence="1" type="ORF">HXX08_19695</name>
    <name evidence="2" type="ORF">OZ401_003621</name>
</gene>
<dbReference type="Gene3D" id="2.60.120.1140">
    <property type="entry name" value="Protein of unknown function DUF192"/>
    <property type="match status" value="1"/>
</dbReference>
<evidence type="ECO:0000313" key="4">
    <source>
        <dbReference type="Proteomes" id="UP001431572"/>
    </source>
</evidence>
<dbReference type="Proteomes" id="UP000521676">
    <property type="component" value="Unassembled WGS sequence"/>
</dbReference>
<name>A0A8T7M7G7_9CHLR</name>
<dbReference type="Proteomes" id="UP001431572">
    <property type="component" value="Chromosome 2"/>
</dbReference>
<organism evidence="1 3">
    <name type="scientific">Candidatus Chlorohelix allophototropha</name>
    <dbReference type="NCBI Taxonomy" id="3003348"/>
    <lineage>
        <taxon>Bacteria</taxon>
        <taxon>Bacillati</taxon>
        <taxon>Chloroflexota</taxon>
        <taxon>Chloroflexia</taxon>
        <taxon>Candidatus Chloroheliales</taxon>
        <taxon>Candidatus Chloroheliaceae</taxon>
        <taxon>Candidatus Chlorohelix</taxon>
    </lineage>
</organism>
<reference evidence="2" key="2">
    <citation type="journal article" date="2024" name="Nature">
        <title>Anoxygenic phototroph of the Chloroflexota uses a type I reaction centre.</title>
        <authorList>
            <person name="Tsuji J.M."/>
            <person name="Shaw N.A."/>
            <person name="Nagashima S."/>
            <person name="Venkiteswaran J.J."/>
            <person name="Schiff S.L."/>
            <person name="Watanabe T."/>
            <person name="Fukui M."/>
            <person name="Hanada S."/>
            <person name="Tank M."/>
            <person name="Neufeld J.D."/>
        </authorList>
    </citation>
    <scope>NUCLEOTIDE SEQUENCE</scope>
    <source>
        <strain evidence="2">L227-S17</strain>
    </source>
</reference>
<sequence>MKVINKTRNIALMSNGKVANSIWTRFVGLMGRKTLEPGDGLIIIPNNSVHCFFMRIPIDVIFADKAHKVVYISHNLKPWRISKIVPKAHYVVELPAHTATQTATQLGDLLEWQEN</sequence>
<dbReference type="EMBL" id="JACATZ010000003">
    <property type="protein sequence ID" value="NWJ48085.1"/>
    <property type="molecule type" value="Genomic_DNA"/>
</dbReference>
<dbReference type="AlphaFoldDB" id="A0A8T7M7G7"/>
<proteinExistence type="predicted"/>